<dbReference type="Gene3D" id="1.10.238.10">
    <property type="entry name" value="EF-hand"/>
    <property type="match status" value="1"/>
</dbReference>
<dbReference type="EMBL" id="SLWQ01000005">
    <property type="protein sequence ID" value="TCO40289.1"/>
    <property type="molecule type" value="Genomic_DNA"/>
</dbReference>
<keyword evidence="5" id="KW-1185">Reference proteome</keyword>
<proteinExistence type="predicted"/>
<evidence type="ECO:0000256" key="1">
    <source>
        <dbReference type="SAM" id="MobiDB-lite"/>
    </source>
</evidence>
<name>A0A4R2I9H4_9GAMM</name>
<dbReference type="Proteomes" id="UP000294862">
    <property type="component" value="Unassembled WGS sequence"/>
</dbReference>
<dbReference type="AlphaFoldDB" id="A0A4R2I9H4"/>
<dbReference type="Pfam" id="PF13202">
    <property type="entry name" value="EF-hand_5"/>
    <property type="match status" value="2"/>
</dbReference>
<gene>
    <name evidence="4" type="ORF">EV148_10584</name>
</gene>
<dbReference type="InterPro" id="IPR011992">
    <property type="entry name" value="EF-hand-dom_pair"/>
</dbReference>
<accession>A0A4R2I9H4</accession>
<sequence>MKTFSTSTLALSLVLAAGACAAQVSPSNPPATDPQAQPTQGPAMTSDASWDDKDSNKDGYITKEELKGDPALITHFDKIDTDRDMKISMAEWQAWGHGSPDRK</sequence>
<keyword evidence="2" id="KW-0732">Signal</keyword>
<dbReference type="SUPFAM" id="SSF47473">
    <property type="entry name" value="EF-hand"/>
    <property type="match status" value="1"/>
</dbReference>
<feature type="chain" id="PRO_5020571999" evidence="2">
    <location>
        <begin position="22"/>
        <end position="103"/>
    </location>
</feature>
<evidence type="ECO:0000256" key="2">
    <source>
        <dbReference type="SAM" id="SignalP"/>
    </source>
</evidence>
<feature type="compositionally biased region" description="Low complexity" evidence="1">
    <location>
        <begin position="33"/>
        <end position="43"/>
    </location>
</feature>
<dbReference type="PROSITE" id="PS51257">
    <property type="entry name" value="PROKAR_LIPOPROTEIN"/>
    <property type="match status" value="1"/>
</dbReference>
<feature type="domain" description="EF-hand" evidence="3">
    <location>
        <begin position="76"/>
        <end position="93"/>
    </location>
</feature>
<dbReference type="GO" id="GO:0005509">
    <property type="term" value="F:calcium ion binding"/>
    <property type="evidence" value="ECO:0007669"/>
    <property type="project" value="InterPro"/>
</dbReference>
<dbReference type="InterPro" id="IPR002048">
    <property type="entry name" value="EF_hand_dom"/>
</dbReference>
<evidence type="ECO:0000259" key="3">
    <source>
        <dbReference type="Pfam" id="PF13202"/>
    </source>
</evidence>
<evidence type="ECO:0000313" key="5">
    <source>
        <dbReference type="Proteomes" id="UP000294862"/>
    </source>
</evidence>
<feature type="domain" description="EF-hand" evidence="3">
    <location>
        <begin position="54"/>
        <end position="67"/>
    </location>
</feature>
<feature type="compositionally biased region" description="Basic and acidic residues" evidence="1">
    <location>
        <begin position="50"/>
        <end position="59"/>
    </location>
</feature>
<protein>
    <submittedName>
        <fullName evidence="4">EF hand domain-containing protein</fullName>
    </submittedName>
</protein>
<dbReference type="RefSeq" id="WP_158287427.1">
    <property type="nucleotide sequence ID" value="NZ_JACGXM010000003.1"/>
</dbReference>
<reference evidence="4 5" key="1">
    <citation type="journal article" date="2015" name="Stand. Genomic Sci.">
        <title>Genomic Encyclopedia of Bacterial and Archaeal Type Strains, Phase III: the genomes of soil and plant-associated and newly described type strains.</title>
        <authorList>
            <person name="Whitman W.B."/>
            <person name="Woyke T."/>
            <person name="Klenk H.P."/>
            <person name="Zhou Y."/>
            <person name="Lilburn T.G."/>
            <person name="Beck B.J."/>
            <person name="De Vos P."/>
            <person name="Vandamme P."/>
            <person name="Eisen J.A."/>
            <person name="Garrity G."/>
            <person name="Hugenholtz P."/>
            <person name="Kyrpides N.C."/>
        </authorList>
    </citation>
    <scope>NUCLEOTIDE SEQUENCE [LARGE SCALE GENOMIC DNA]</scope>
    <source>
        <strain evidence="4 5">A3</strain>
    </source>
</reference>
<dbReference type="OrthoDB" id="6053359at2"/>
<evidence type="ECO:0000313" key="4">
    <source>
        <dbReference type="EMBL" id="TCO40289.1"/>
    </source>
</evidence>
<dbReference type="CDD" id="cd00051">
    <property type="entry name" value="EFh"/>
    <property type="match status" value="1"/>
</dbReference>
<feature type="signal peptide" evidence="2">
    <location>
        <begin position="1"/>
        <end position="21"/>
    </location>
</feature>
<feature type="region of interest" description="Disordered" evidence="1">
    <location>
        <begin position="23"/>
        <end position="59"/>
    </location>
</feature>
<organism evidence="4 5">
    <name type="scientific">Dokdonella fugitiva</name>
    <dbReference type="NCBI Taxonomy" id="328517"/>
    <lineage>
        <taxon>Bacteria</taxon>
        <taxon>Pseudomonadati</taxon>
        <taxon>Pseudomonadota</taxon>
        <taxon>Gammaproteobacteria</taxon>
        <taxon>Lysobacterales</taxon>
        <taxon>Rhodanobacteraceae</taxon>
        <taxon>Dokdonella</taxon>
    </lineage>
</organism>
<comment type="caution">
    <text evidence="4">The sequence shown here is derived from an EMBL/GenBank/DDBJ whole genome shotgun (WGS) entry which is preliminary data.</text>
</comment>